<organism evidence="2 3">
    <name type="scientific">Acyrthosiphon pisum</name>
    <name type="common">Pea aphid</name>
    <dbReference type="NCBI Taxonomy" id="7029"/>
    <lineage>
        <taxon>Eukaryota</taxon>
        <taxon>Metazoa</taxon>
        <taxon>Ecdysozoa</taxon>
        <taxon>Arthropoda</taxon>
        <taxon>Hexapoda</taxon>
        <taxon>Insecta</taxon>
        <taxon>Pterygota</taxon>
        <taxon>Neoptera</taxon>
        <taxon>Paraneoptera</taxon>
        <taxon>Hemiptera</taxon>
        <taxon>Sternorrhyncha</taxon>
        <taxon>Aphidomorpha</taxon>
        <taxon>Aphidoidea</taxon>
        <taxon>Aphididae</taxon>
        <taxon>Macrosiphini</taxon>
        <taxon>Acyrthosiphon</taxon>
    </lineage>
</organism>
<dbReference type="GeneID" id="107883768"/>
<dbReference type="KEGG" id="api:107883768"/>
<dbReference type="Proteomes" id="UP000007819">
    <property type="component" value="Chromosome A2"/>
</dbReference>
<dbReference type="EnsemblMetazoa" id="XM_016804439.1">
    <property type="protein sequence ID" value="XP_016659928.1"/>
    <property type="gene ID" value="LOC107883768"/>
</dbReference>
<dbReference type="AlphaFoldDB" id="A0A8R2H8G9"/>
<proteinExistence type="predicted"/>
<reference evidence="3" key="1">
    <citation type="submission" date="2010-06" db="EMBL/GenBank/DDBJ databases">
        <authorList>
            <person name="Jiang H."/>
            <person name="Abraham K."/>
            <person name="Ali S."/>
            <person name="Alsbrooks S.L."/>
            <person name="Anim B.N."/>
            <person name="Anosike U.S."/>
            <person name="Attaway T."/>
            <person name="Bandaranaike D.P."/>
            <person name="Battles P.K."/>
            <person name="Bell S.N."/>
            <person name="Bell A.V."/>
            <person name="Beltran B."/>
            <person name="Bickham C."/>
            <person name="Bustamante Y."/>
            <person name="Caleb T."/>
            <person name="Canada A."/>
            <person name="Cardenas V."/>
            <person name="Carter K."/>
            <person name="Chacko J."/>
            <person name="Chandrabose M.N."/>
            <person name="Chavez D."/>
            <person name="Chavez A."/>
            <person name="Chen L."/>
            <person name="Chu H.-S."/>
            <person name="Claassen K.J."/>
            <person name="Cockrell R."/>
            <person name="Collins M."/>
            <person name="Cooper J.A."/>
            <person name="Cree A."/>
            <person name="Curry S.M."/>
            <person name="Da Y."/>
            <person name="Dao M.D."/>
            <person name="Das B."/>
            <person name="Davila M.-L."/>
            <person name="Davy-Carroll L."/>
            <person name="Denson S."/>
            <person name="Dinh H."/>
            <person name="Ebong V.E."/>
            <person name="Edwards J.R."/>
            <person name="Egan A."/>
            <person name="El-Daye J."/>
            <person name="Escobedo L."/>
            <person name="Fernandez S."/>
            <person name="Fernando P.R."/>
            <person name="Flagg N."/>
            <person name="Forbes L.D."/>
            <person name="Fowler R.G."/>
            <person name="Fu Q."/>
            <person name="Gabisi R.A."/>
            <person name="Ganer J."/>
            <person name="Garbino Pronczuk A."/>
            <person name="Garcia R.M."/>
            <person name="Garner T."/>
            <person name="Garrett T.E."/>
            <person name="Gonzalez D.A."/>
            <person name="Hamid H."/>
            <person name="Hawkins E.S."/>
            <person name="Hirani K."/>
            <person name="Hogues M.E."/>
            <person name="Hollins B."/>
            <person name="Hsiao C.-H."/>
            <person name="Jabil R."/>
            <person name="James M.L."/>
            <person name="Jhangiani S.N."/>
            <person name="Johnson B."/>
            <person name="Johnson Q."/>
            <person name="Joshi V."/>
            <person name="Kalu J.B."/>
            <person name="Kam C."/>
            <person name="Kashfia A."/>
            <person name="Keebler J."/>
            <person name="Kisamo H."/>
            <person name="Kovar C.L."/>
            <person name="Lago L.A."/>
            <person name="Lai C.-Y."/>
            <person name="Laidlaw J."/>
            <person name="Lara F."/>
            <person name="Le T.-K."/>
            <person name="Lee S.L."/>
            <person name="Legall F.H."/>
            <person name="Lemon S.J."/>
            <person name="Lewis L.R."/>
            <person name="Li B."/>
            <person name="Liu Y."/>
            <person name="Liu Y.-S."/>
            <person name="Lopez J."/>
            <person name="Lozado R.J."/>
            <person name="Lu J."/>
            <person name="Madu R.C."/>
            <person name="Maheshwari M."/>
            <person name="Maheshwari R."/>
            <person name="Malloy K."/>
            <person name="Martinez E."/>
            <person name="Mathew T."/>
            <person name="Mercado I.C."/>
            <person name="Mercado C."/>
            <person name="Meyer B."/>
            <person name="Montgomery K."/>
            <person name="Morgan M.B."/>
            <person name="Munidasa M."/>
            <person name="Nazareth L.V."/>
            <person name="Nelson J."/>
            <person name="Ng B.M."/>
            <person name="Nguyen N.B."/>
            <person name="Nguyen P.Q."/>
            <person name="Nguyen T."/>
            <person name="Obregon M."/>
            <person name="Okwuonu G.O."/>
            <person name="Onwere C.G."/>
            <person name="Orozco G."/>
            <person name="Parra A."/>
            <person name="Patel S."/>
            <person name="Patil S."/>
            <person name="Perez A."/>
            <person name="Perez Y."/>
            <person name="Pham C."/>
            <person name="Primus E.L."/>
            <person name="Pu L.-L."/>
            <person name="Puazo M."/>
            <person name="Qin X."/>
            <person name="Quiroz J.B."/>
            <person name="Reese J."/>
            <person name="Richards S."/>
            <person name="Rives C.M."/>
            <person name="Robberts R."/>
            <person name="Ruiz S.J."/>
            <person name="Ruiz M.J."/>
            <person name="Santibanez J."/>
            <person name="Schneider B.W."/>
            <person name="Sisson I."/>
            <person name="Smith M."/>
            <person name="Sodergren E."/>
            <person name="Song X.-Z."/>
            <person name="Song B.B."/>
            <person name="Summersgill H."/>
            <person name="Thelus R."/>
            <person name="Thornton R.D."/>
            <person name="Trejos Z.Y."/>
            <person name="Usmani K."/>
            <person name="Vattathil S."/>
            <person name="Villasana D."/>
            <person name="Walker D.L."/>
            <person name="Wang S."/>
            <person name="Wang K."/>
            <person name="White C.S."/>
            <person name="Williams A.C."/>
            <person name="Williamson J."/>
            <person name="Wilson K."/>
            <person name="Woghiren I.O."/>
            <person name="Woodworth J.R."/>
            <person name="Worley K.C."/>
            <person name="Wright R.A."/>
            <person name="Wu W."/>
            <person name="Young L."/>
            <person name="Zhang L."/>
            <person name="Zhang J."/>
            <person name="Zhu Y."/>
            <person name="Muzny D.M."/>
            <person name="Weinstock G."/>
            <person name="Gibbs R.A."/>
        </authorList>
    </citation>
    <scope>NUCLEOTIDE SEQUENCE [LARGE SCALE GENOMIC DNA]</scope>
    <source>
        <strain evidence="3">LSR1</strain>
    </source>
</reference>
<name>A0A8R2H8G9_ACYPI</name>
<reference evidence="2" key="2">
    <citation type="submission" date="2022-06" db="UniProtKB">
        <authorList>
            <consortium name="EnsemblMetazoa"/>
        </authorList>
    </citation>
    <scope>IDENTIFICATION</scope>
</reference>
<dbReference type="InterPro" id="IPR036846">
    <property type="entry name" value="GM2-AP_sf"/>
</dbReference>
<sequence>MKHSIIVETKDKMLIKTLGLILYLSSSQSEYLFRPNLPMGKYRMVIDKVYPCETTKNHPIQLNWYFSKRTPSITEVKGNSTLLIPFDDTLALDYNLMSWGSTGGWVPNAYILNTKKACSNLKHLLGNAWLNIIEGFNIPSDKCPIPVGTYITSGFDKQKLEDMNFPKTFFFGKYKMVCRYKNLKNEVVGCLKKHLKAKLLLKSKPQTPTIQTLQHQYSKTKTPRFNTQVLLKSLKKVMTIKSTYPKY</sequence>
<dbReference type="RefSeq" id="XP_016659928.1">
    <property type="nucleotide sequence ID" value="XM_016804439.1"/>
</dbReference>
<keyword evidence="3" id="KW-1185">Reference proteome</keyword>
<accession>A0A8R2H8G9</accession>
<protein>
    <submittedName>
        <fullName evidence="2">Uncharacterized protein</fullName>
    </submittedName>
</protein>
<dbReference type="Gene3D" id="2.70.220.10">
    <property type="entry name" value="Ganglioside GM2 activator"/>
    <property type="match status" value="1"/>
</dbReference>
<evidence type="ECO:0000256" key="1">
    <source>
        <dbReference type="ARBA" id="ARBA00022729"/>
    </source>
</evidence>
<evidence type="ECO:0000313" key="2">
    <source>
        <dbReference type="EnsemblMetazoa" id="XP_016659928.1"/>
    </source>
</evidence>
<evidence type="ECO:0000313" key="3">
    <source>
        <dbReference type="Proteomes" id="UP000007819"/>
    </source>
</evidence>
<keyword evidence="1" id="KW-0732">Signal</keyword>